<dbReference type="Gene3D" id="1.10.510.10">
    <property type="entry name" value="Transferase(Phosphotransferase) domain 1"/>
    <property type="match status" value="1"/>
</dbReference>
<dbReference type="SUPFAM" id="SSF56112">
    <property type="entry name" value="Protein kinase-like (PK-like)"/>
    <property type="match status" value="1"/>
</dbReference>
<evidence type="ECO:0000313" key="2">
    <source>
        <dbReference type="Proteomes" id="UP001240150"/>
    </source>
</evidence>
<evidence type="ECO:0000313" key="1">
    <source>
        <dbReference type="EMBL" id="WIM94942.1"/>
    </source>
</evidence>
<sequence>MRASFEEVAAAIRAAGTFAELVDTTGVDSRRQSAYRILARIVHPDAAGPALREPATAAFTKLHDLYQHPGAWRSGDIADLHEDGDLLVKIPRSPLDNDLMAAEASALGRLRSHGHPDFQAYAPRLITSEPRDGRTVNVLTRRRGFRDLTGSRDLTPADLVWIWRRLLAGLGWAHRAGLVHGAVFEEHVLIEPRRRGLVLVDWCYATGAGTRPKAIIAKRERDYPPEVLARQPVTAATDIHLATQLMIRLFGSAMPDPLRRFADGCRFHRPPMRPQNAWRLLTELDALIPPQYRI</sequence>
<dbReference type="RefSeq" id="WP_284916199.1">
    <property type="nucleotide sequence ID" value="NZ_CP126980.1"/>
</dbReference>
<proteinExistence type="predicted"/>
<dbReference type="EMBL" id="CP126980">
    <property type="protein sequence ID" value="WIM94942.1"/>
    <property type="molecule type" value="Genomic_DNA"/>
</dbReference>
<dbReference type="Proteomes" id="UP001240150">
    <property type="component" value="Chromosome"/>
</dbReference>
<gene>
    <name evidence="1" type="ORF">ACTOB_007001</name>
</gene>
<dbReference type="InterPro" id="IPR011009">
    <property type="entry name" value="Kinase-like_dom_sf"/>
</dbReference>
<name>A0ABY8WBT3_9ACTN</name>
<accession>A0ABY8WBT3</accession>
<keyword evidence="2" id="KW-1185">Reference proteome</keyword>
<organism evidence="1 2">
    <name type="scientific">Actinoplanes oblitus</name>
    <dbReference type="NCBI Taxonomy" id="3040509"/>
    <lineage>
        <taxon>Bacteria</taxon>
        <taxon>Bacillati</taxon>
        <taxon>Actinomycetota</taxon>
        <taxon>Actinomycetes</taxon>
        <taxon>Micromonosporales</taxon>
        <taxon>Micromonosporaceae</taxon>
        <taxon>Actinoplanes</taxon>
    </lineage>
</organism>
<protein>
    <submittedName>
        <fullName evidence="1">Molecular chaperone DnaJ</fullName>
    </submittedName>
</protein>
<reference evidence="1 2" key="1">
    <citation type="submission" date="2023-06" db="EMBL/GenBank/DDBJ databases">
        <authorList>
            <person name="Yushchuk O."/>
            <person name="Binda E."/>
            <person name="Ruckert-Reed C."/>
            <person name="Fedorenko V."/>
            <person name="Kalinowski J."/>
            <person name="Marinelli F."/>
        </authorList>
    </citation>
    <scope>NUCLEOTIDE SEQUENCE [LARGE SCALE GENOMIC DNA]</scope>
    <source>
        <strain evidence="1 2">NRRL 3884</strain>
    </source>
</reference>